<dbReference type="EMBL" id="KV424197">
    <property type="protein sequence ID" value="KZT50277.1"/>
    <property type="molecule type" value="Genomic_DNA"/>
</dbReference>
<dbReference type="InParanoid" id="A0A165C5Q9"/>
<dbReference type="Proteomes" id="UP000076842">
    <property type="component" value="Unassembled WGS sequence"/>
</dbReference>
<feature type="region of interest" description="Disordered" evidence="1">
    <location>
        <begin position="235"/>
        <end position="254"/>
    </location>
</feature>
<keyword evidence="3" id="KW-1185">Reference proteome</keyword>
<protein>
    <submittedName>
        <fullName evidence="2">Uncharacterized protein</fullName>
    </submittedName>
</protein>
<sequence length="254" mass="28126">MPGSLQCILSHGEDAQPWNSSCFGSDASDLELDNFSDMASLTEDDWEEERRTLYGSGALLDASRRMMERGWTRAEKGLGRSVGYQGDSCQTVASCTCPGSTIYAAIDCIIQSDEESKSDKDAQPRPYIDAHQPKPVIKPCALERAEQAAQERAAWSGHVQHLEKLVTTHGHSALSSNLQHCRAHALLVYYQFHLKGKKKIQALQLAAEFSGWLKIWGGRLIQTWAASYEEDRQLPTSAQERNLPRDAKGACSIS</sequence>
<name>A0A165C5Q9_9BASI</name>
<gene>
    <name evidence="2" type="ORF">CALCODRAFT_513390</name>
</gene>
<evidence type="ECO:0000313" key="3">
    <source>
        <dbReference type="Proteomes" id="UP000076842"/>
    </source>
</evidence>
<proteinExistence type="predicted"/>
<reference evidence="2 3" key="1">
    <citation type="journal article" date="2016" name="Mol. Biol. Evol.">
        <title>Comparative Genomics of Early-Diverging Mushroom-Forming Fungi Provides Insights into the Origins of Lignocellulose Decay Capabilities.</title>
        <authorList>
            <person name="Nagy L.G."/>
            <person name="Riley R."/>
            <person name="Tritt A."/>
            <person name="Adam C."/>
            <person name="Daum C."/>
            <person name="Floudas D."/>
            <person name="Sun H."/>
            <person name="Yadav J.S."/>
            <person name="Pangilinan J."/>
            <person name="Larsson K.H."/>
            <person name="Matsuura K."/>
            <person name="Barry K."/>
            <person name="Labutti K."/>
            <person name="Kuo R."/>
            <person name="Ohm R.A."/>
            <person name="Bhattacharya S.S."/>
            <person name="Shirouzu T."/>
            <person name="Yoshinaga Y."/>
            <person name="Martin F.M."/>
            <person name="Grigoriev I.V."/>
            <person name="Hibbett D.S."/>
        </authorList>
    </citation>
    <scope>NUCLEOTIDE SEQUENCE [LARGE SCALE GENOMIC DNA]</scope>
    <source>
        <strain evidence="2 3">HHB12733</strain>
    </source>
</reference>
<evidence type="ECO:0000313" key="2">
    <source>
        <dbReference type="EMBL" id="KZT50277.1"/>
    </source>
</evidence>
<accession>A0A165C5Q9</accession>
<evidence type="ECO:0000256" key="1">
    <source>
        <dbReference type="SAM" id="MobiDB-lite"/>
    </source>
</evidence>
<dbReference type="AlphaFoldDB" id="A0A165C5Q9"/>
<organism evidence="2 3">
    <name type="scientific">Calocera cornea HHB12733</name>
    <dbReference type="NCBI Taxonomy" id="1353952"/>
    <lineage>
        <taxon>Eukaryota</taxon>
        <taxon>Fungi</taxon>
        <taxon>Dikarya</taxon>
        <taxon>Basidiomycota</taxon>
        <taxon>Agaricomycotina</taxon>
        <taxon>Dacrymycetes</taxon>
        <taxon>Dacrymycetales</taxon>
        <taxon>Dacrymycetaceae</taxon>
        <taxon>Calocera</taxon>
    </lineage>
</organism>